<evidence type="ECO:0000313" key="3">
    <source>
        <dbReference type="Proteomes" id="UP000683360"/>
    </source>
</evidence>
<proteinExistence type="inferred from homology"/>
<sequence length="241" mass="27547">MKHLKCIAFVRPTKENVELLAQELRMSKYGLYYIYFSNVISKQDVKVLAEADDQEVVREVQEFFGDYVAVSPHLFTLNINGCCQGLNWSTDSLARSTQGLTSVLLSLKKCPMIRYQNSSETARRLAESVRQTINKEAALFEFRKTDVAPILLILDRRDDAVTPILNQWTYQAMVHELIGIANSRINLSNVPGISKELQEVVLSPEHDEFYANNMYSNFGEIGNNIKDLMDEFQTKSKSHEK</sequence>
<name>A0A8S3SAH9_MYTED</name>
<dbReference type="InterPro" id="IPR036045">
    <property type="entry name" value="Sec1-like_sf"/>
</dbReference>
<reference evidence="2" key="1">
    <citation type="submission" date="2021-03" db="EMBL/GenBank/DDBJ databases">
        <authorList>
            <person name="Bekaert M."/>
        </authorList>
    </citation>
    <scope>NUCLEOTIDE SEQUENCE</scope>
</reference>
<keyword evidence="3" id="KW-1185">Reference proteome</keyword>
<dbReference type="GO" id="GO:0016192">
    <property type="term" value="P:vesicle-mediated transport"/>
    <property type="evidence" value="ECO:0007669"/>
    <property type="project" value="InterPro"/>
</dbReference>
<dbReference type="Gene3D" id="3.40.50.1910">
    <property type="match status" value="1"/>
</dbReference>
<dbReference type="InterPro" id="IPR027482">
    <property type="entry name" value="Sec1-like_dom2"/>
</dbReference>
<dbReference type="Pfam" id="PF00995">
    <property type="entry name" value="Sec1"/>
    <property type="match status" value="1"/>
</dbReference>
<gene>
    <name evidence="2" type="ORF">MEDL_27860</name>
</gene>
<dbReference type="Proteomes" id="UP000683360">
    <property type="component" value="Unassembled WGS sequence"/>
</dbReference>
<dbReference type="Gene3D" id="3.40.50.2060">
    <property type="match status" value="1"/>
</dbReference>
<evidence type="ECO:0000256" key="1">
    <source>
        <dbReference type="ARBA" id="ARBA00009884"/>
    </source>
</evidence>
<protein>
    <submittedName>
        <fullName evidence="2">VPS45</fullName>
    </submittedName>
</protein>
<dbReference type="PANTHER" id="PTHR11679">
    <property type="entry name" value="VESICLE PROTEIN SORTING-ASSOCIATED"/>
    <property type="match status" value="1"/>
</dbReference>
<dbReference type="EMBL" id="CAJPWZ010001396">
    <property type="protein sequence ID" value="CAG2213972.1"/>
    <property type="molecule type" value="Genomic_DNA"/>
</dbReference>
<accession>A0A8S3SAH9</accession>
<organism evidence="2 3">
    <name type="scientific">Mytilus edulis</name>
    <name type="common">Blue mussel</name>
    <dbReference type="NCBI Taxonomy" id="6550"/>
    <lineage>
        <taxon>Eukaryota</taxon>
        <taxon>Metazoa</taxon>
        <taxon>Spiralia</taxon>
        <taxon>Lophotrochozoa</taxon>
        <taxon>Mollusca</taxon>
        <taxon>Bivalvia</taxon>
        <taxon>Autobranchia</taxon>
        <taxon>Pteriomorphia</taxon>
        <taxon>Mytilida</taxon>
        <taxon>Mytiloidea</taxon>
        <taxon>Mytilidae</taxon>
        <taxon>Mytilinae</taxon>
        <taxon>Mytilus</taxon>
    </lineage>
</organism>
<evidence type="ECO:0000313" key="2">
    <source>
        <dbReference type="EMBL" id="CAG2213972.1"/>
    </source>
</evidence>
<comment type="similarity">
    <text evidence="1">Belongs to the STXBP/unc-18/SEC1 family.</text>
</comment>
<dbReference type="InterPro" id="IPR043154">
    <property type="entry name" value="Sec-1-like_dom1"/>
</dbReference>
<dbReference type="AlphaFoldDB" id="A0A8S3SAH9"/>
<dbReference type="SUPFAM" id="SSF56815">
    <property type="entry name" value="Sec1/munc18-like (SM) proteins"/>
    <property type="match status" value="1"/>
</dbReference>
<dbReference type="InterPro" id="IPR001619">
    <property type="entry name" value="Sec1-like"/>
</dbReference>
<dbReference type="OrthoDB" id="6083018at2759"/>
<comment type="caution">
    <text evidence="2">The sequence shown here is derived from an EMBL/GenBank/DDBJ whole genome shotgun (WGS) entry which is preliminary data.</text>
</comment>